<reference evidence="1 2" key="1">
    <citation type="submission" date="2019-07" db="EMBL/GenBank/DDBJ databases">
        <authorList>
            <person name="Jastrzebski P J."/>
            <person name="Paukszto L."/>
            <person name="Jastrzebski P J."/>
        </authorList>
    </citation>
    <scope>NUCLEOTIDE SEQUENCE [LARGE SCALE GENOMIC DNA]</scope>
    <source>
        <strain evidence="1 2">WMS-il1</strain>
    </source>
</reference>
<dbReference type="EMBL" id="CABIJS010000299">
    <property type="protein sequence ID" value="VUZ48613.1"/>
    <property type="molecule type" value="Genomic_DNA"/>
</dbReference>
<dbReference type="AlphaFoldDB" id="A0A564YPM2"/>
<organism evidence="1 2">
    <name type="scientific">Hymenolepis diminuta</name>
    <name type="common">Rat tapeworm</name>
    <dbReference type="NCBI Taxonomy" id="6216"/>
    <lineage>
        <taxon>Eukaryota</taxon>
        <taxon>Metazoa</taxon>
        <taxon>Spiralia</taxon>
        <taxon>Lophotrochozoa</taxon>
        <taxon>Platyhelminthes</taxon>
        <taxon>Cestoda</taxon>
        <taxon>Eucestoda</taxon>
        <taxon>Cyclophyllidea</taxon>
        <taxon>Hymenolepididae</taxon>
        <taxon>Hymenolepis</taxon>
    </lineage>
</organism>
<proteinExistence type="predicted"/>
<gene>
    <name evidence="1" type="ORF">WMSIL1_LOCUS7868</name>
</gene>
<sequence length="56" mass="6286">MKVKGQPVMLRPVLRSKVTSVENGGKFPEKFVELVLLFSLSALVHHKVDNNKLKVV</sequence>
<evidence type="ECO:0000313" key="2">
    <source>
        <dbReference type="Proteomes" id="UP000321570"/>
    </source>
</evidence>
<protein>
    <submittedName>
        <fullName evidence="1">Uncharacterized protein</fullName>
    </submittedName>
</protein>
<keyword evidence="2" id="KW-1185">Reference proteome</keyword>
<dbReference type="Proteomes" id="UP000321570">
    <property type="component" value="Unassembled WGS sequence"/>
</dbReference>
<evidence type="ECO:0000313" key="1">
    <source>
        <dbReference type="EMBL" id="VUZ48613.1"/>
    </source>
</evidence>
<accession>A0A564YPM2</accession>
<name>A0A564YPM2_HYMDI</name>